<protein>
    <submittedName>
        <fullName evidence="2">Uncharacterized protein</fullName>
    </submittedName>
</protein>
<reference evidence="3" key="1">
    <citation type="submission" date="2015-05" db="EMBL/GenBank/DDBJ databases">
        <authorList>
            <person name="Fogelqvist Johan"/>
        </authorList>
    </citation>
    <scope>NUCLEOTIDE SEQUENCE [LARGE SCALE GENOMIC DNA]</scope>
</reference>
<organism evidence="2 3">
    <name type="scientific">Verticillium longisporum</name>
    <name type="common">Verticillium dahliae var. longisporum</name>
    <dbReference type="NCBI Taxonomy" id="100787"/>
    <lineage>
        <taxon>Eukaryota</taxon>
        <taxon>Fungi</taxon>
        <taxon>Dikarya</taxon>
        <taxon>Ascomycota</taxon>
        <taxon>Pezizomycotina</taxon>
        <taxon>Sordariomycetes</taxon>
        <taxon>Hypocreomycetidae</taxon>
        <taxon>Glomerellales</taxon>
        <taxon>Plectosphaerellaceae</taxon>
        <taxon>Verticillium</taxon>
    </lineage>
</organism>
<evidence type="ECO:0000313" key="3">
    <source>
        <dbReference type="Proteomes" id="UP000045706"/>
    </source>
</evidence>
<dbReference type="Proteomes" id="UP000045706">
    <property type="component" value="Unassembled WGS sequence"/>
</dbReference>
<proteinExistence type="predicted"/>
<dbReference type="EMBL" id="CVQI01036658">
    <property type="protein sequence ID" value="CRK47514.1"/>
    <property type="molecule type" value="Genomic_DNA"/>
</dbReference>
<accession>A0A0G4NM72</accession>
<evidence type="ECO:0000313" key="2">
    <source>
        <dbReference type="EMBL" id="CRK47514.1"/>
    </source>
</evidence>
<feature type="non-terminal residue" evidence="2">
    <location>
        <position position="1"/>
    </location>
</feature>
<name>A0A0G4NM72_VERLO</name>
<feature type="region of interest" description="Disordered" evidence="1">
    <location>
        <begin position="1"/>
        <end position="34"/>
    </location>
</feature>
<gene>
    <name evidence="2" type="ORF">BN1723_020311</name>
</gene>
<evidence type="ECO:0000256" key="1">
    <source>
        <dbReference type="SAM" id="MobiDB-lite"/>
    </source>
</evidence>
<sequence>RVPSPRAVHPPDHQGNLPPVLPSPQQASRPLHQR</sequence>
<dbReference type="AlphaFoldDB" id="A0A0G4NM72"/>